<name>A0A2S5CMU2_9GAMM</name>
<feature type="transmembrane region" description="Helical" evidence="6">
    <location>
        <begin position="462"/>
        <end position="486"/>
    </location>
</feature>
<dbReference type="EMBL" id="PGFZ01000004">
    <property type="protein sequence ID" value="POZ52098.1"/>
    <property type="molecule type" value="Genomic_DNA"/>
</dbReference>
<dbReference type="AlphaFoldDB" id="A0A2S5CMU2"/>
<evidence type="ECO:0000313" key="7">
    <source>
        <dbReference type="EMBL" id="POZ52098.1"/>
    </source>
</evidence>
<accession>A0A2S5CMU2</accession>
<sequence>MNSKVLKVNNSYRQILKSSSIIGGAQGISYIIGLIKTKFVASLLGPSGFGLVSLYMSVIELTGSLARLGIDKSGVREVAKSNNSGQGEKLAHTVTALRRACWLTGLLGWLLTAIISYPLSIWMFGSYERMWSVAFVGAALLFTILFEGQSAFLQGTRRVSDLAKVNIISVLIGAILAVSIYARIGEEGIVLVLIATAAVNTVVIWWFARRVSIDTVSQSWAETWEYSKPLLKLGLAFMASAVAGSAAAFIIRSTIAHELGLEANGLYQAAWALSGVCGSLMVSAMSADFYPRLTASVEDSREATRLVNEQIEVGILLSLPGLLAILSFSEWIMTILYSEAFIAGETLLKLFVVSVFMTMISYPMGYILVAKCAAFKYTCITTAFHVLHVGLVFAVIQPFGVIGAAIVNPILGFVYIFGMRALVGAQIGFRMSSGVVLLIIIGFMLFISAYGISYYLPSIWGMVAKAVLVVFTGLYCLSEVAIRVGFSHPIAKLLKRQ</sequence>
<comment type="caution">
    <text evidence="7">The sequence shown here is derived from an EMBL/GenBank/DDBJ whole genome shotgun (WGS) entry which is preliminary data.</text>
</comment>
<keyword evidence="4 6" id="KW-1133">Transmembrane helix</keyword>
<feature type="transmembrane region" description="Helical" evidence="6">
    <location>
        <begin position="271"/>
        <end position="290"/>
    </location>
</feature>
<feature type="transmembrane region" description="Helical" evidence="6">
    <location>
        <begin position="350"/>
        <end position="370"/>
    </location>
</feature>
<proteinExistence type="predicted"/>
<feature type="transmembrane region" description="Helical" evidence="6">
    <location>
        <begin position="402"/>
        <end position="423"/>
    </location>
</feature>
<feature type="transmembrane region" description="Helical" evidence="6">
    <location>
        <begin position="229"/>
        <end position="251"/>
    </location>
</feature>
<dbReference type="GO" id="GO:0005886">
    <property type="term" value="C:plasma membrane"/>
    <property type="evidence" value="ECO:0007669"/>
    <property type="project" value="UniProtKB-SubCell"/>
</dbReference>
<comment type="subcellular location">
    <subcellularLocation>
        <location evidence="1">Cell membrane</location>
        <topology evidence="1">Multi-pass membrane protein</topology>
    </subcellularLocation>
</comment>
<evidence type="ECO:0000313" key="8">
    <source>
        <dbReference type="Proteomes" id="UP000237423"/>
    </source>
</evidence>
<evidence type="ECO:0000256" key="1">
    <source>
        <dbReference type="ARBA" id="ARBA00004651"/>
    </source>
</evidence>
<gene>
    <name evidence="7" type="primary">wzxE</name>
    <name evidence="7" type="ORF">AADEFJLK_02320</name>
</gene>
<dbReference type="RefSeq" id="WP_103974370.1">
    <property type="nucleotide sequence ID" value="NZ_PGFZ01000004.1"/>
</dbReference>
<evidence type="ECO:0000256" key="2">
    <source>
        <dbReference type="ARBA" id="ARBA00022475"/>
    </source>
</evidence>
<feature type="transmembrane region" description="Helical" evidence="6">
    <location>
        <begin position="377"/>
        <end position="396"/>
    </location>
</feature>
<evidence type="ECO:0000256" key="6">
    <source>
        <dbReference type="SAM" id="Phobius"/>
    </source>
</evidence>
<feature type="transmembrane region" description="Helical" evidence="6">
    <location>
        <begin position="165"/>
        <end position="182"/>
    </location>
</feature>
<keyword evidence="2" id="KW-1003">Cell membrane</keyword>
<dbReference type="Proteomes" id="UP000237423">
    <property type="component" value="Unassembled WGS sequence"/>
</dbReference>
<feature type="transmembrane region" description="Helical" evidence="6">
    <location>
        <begin position="100"/>
        <end position="124"/>
    </location>
</feature>
<feature type="transmembrane region" description="Helical" evidence="6">
    <location>
        <begin position="47"/>
        <end position="70"/>
    </location>
</feature>
<organism evidence="7 8">
    <name type="scientific">Methylovulum psychrotolerans</name>
    <dbReference type="NCBI Taxonomy" id="1704499"/>
    <lineage>
        <taxon>Bacteria</taxon>
        <taxon>Pseudomonadati</taxon>
        <taxon>Pseudomonadota</taxon>
        <taxon>Gammaproteobacteria</taxon>
        <taxon>Methylococcales</taxon>
        <taxon>Methylococcaceae</taxon>
        <taxon>Methylovulum</taxon>
    </lineage>
</organism>
<keyword evidence="3 6" id="KW-0812">Transmembrane</keyword>
<dbReference type="InterPro" id="IPR050833">
    <property type="entry name" value="Poly_Biosynth_Transport"/>
</dbReference>
<feature type="transmembrane region" description="Helical" evidence="6">
    <location>
        <begin position="188"/>
        <end position="208"/>
    </location>
</feature>
<evidence type="ECO:0000256" key="4">
    <source>
        <dbReference type="ARBA" id="ARBA00022989"/>
    </source>
</evidence>
<dbReference type="Pfam" id="PF13440">
    <property type="entry name" value="Polysacc_synt_3"/>
    <property type="match status" value="1"/>
</dbReference>
<dbReference type="PANTHER" id="PTHR30250:SF11">
    <property type="entry name" value="O-ANTIGEN TRANSPORTER-RELATED"/>
    <property type="match status" value="1"/>
</dbReference>
<feature type="transmembrane region" description="Helical" evidence="6">
    <location>
        <begin position="311"/>
        <end position="338"/>
    </location>
</feature>
<evidence type="ECO:0000256" key="5">
    <source>
        <dbReference type="ARBA" id="ARBA00023136"/>
    </source>
</evidence>
<protein>
    <submittedName>
        <fullName evidence="7">Lipid III flippase</fullName>
    </submittedName>
</protein>
<feature type="transmembrane region" description="Helical" evidence="6">
    <location>
        <begin position="130"/>
        <end position="153"/>
    </location>
</feature>
<keyword evidence="5 6" id="KW-0472">Membrane</keyword>
<feature type="transmembrane region" description="Helical" evidence="6">
    <location>
        <begin position="21"/>
        <end position="41"/>
    </location>
</feature>
<feature type="transmembrane region" description="Helical" evidence="6">
    <location>
        <begin position="435"/>
        <end position="456"/>
    </location>
</feature>
<reference evidence="7 8" key="1">
    <citation type="submission" date="2017-11" db="EMBL/GenBank/DDBJ databases">
        <title>Draft Genome Sequence of Methylobacter psychrotolerans Sph1T, an Obligate Methanotroph from Low-Temperature Environments.</title>
        <authorList>
            <person name="Oshkin I.Y."/>
            <person name="Miroshnikov K."/>
            <person name="Belova S.E."/>
            <person name="Korzhenkov A."/>
            <person name="Toshchakov S.V."/>
            <person name="Dedysh S.N."/>
        </authorList>
    </citation>
    <scope>NUCLEOTIDE SEQUENCE [LARGE SCALE GENOMIC DNA]</scope>
    <source>
        <strain evidence="7 8">Sph1</strain>
    </source>
</reference>
<evidence type="ECO:0000256" key="3">
    <source>
        <dbReference type="ARBA" id="ARBA00022692"/>
    </source>
</evidence>
<dbReference type="PANTHER" id="PTHR30250">
    <property type="entry name" value="PST FAMILY PREDICTED COLANIC ACID TRANSPORTER"/>
    <property type="match status" value="1"/>
</dbReference>